<keyword evidence="1" id="KW-0479">Metal-binding</keyword>
<comment type="caution">
    <text evidence="7">The sequence shown here is derived from an EMBL/GenBank/DDBJ whole genome shotgun (WGS) entry which is preliminary data.</text>
</comment>
<dbReference type="GO" id="GO:0005739">
    <property type="term" value="C:mitochondrion"/>
    <property type="evidence" value="ECO:0007669"/>
    <property type="project" value="TreeGrafter"/>
</dbReference>
<dbReference type="PANTHER" id="PTHR20922:SF13">
    <property type="entry name" value="DNL-TYPE ZINC FINGER PROTEIN"/>
    <property type="match status" value="1"/>
</dbReference>
<dbReference type="AlphaFoldDB" id="A0A9P8MS22"/>
<dbReference type="GO" id="GO:0030150">
    <property type="term" value="P:protein import into mitochondrial matrix"/>
    <property type="evidence" value="ECO:0007669"/>
    <property type="project" value="TreeGrafter"/>
</dbReference>
<evidence type="ECO:0000256" key="5">
    <source>
        <dbReference type="SAM" id="MobiDB-lite"/>
    </source>
</evidence>
<dbReference type="InterPro" id="IPR007853">
    <property type="entry name" value="Znf_DNL-typ"/>
</dbReference>
<dbReference type="InterPro" id="IPR024158">
    <property type="entry name" value="Mt_import_TIM15"/>
</dbReference>
<dbReference type="Proteomes" id="UP000824596">
    <property type="component" value="Unassembled WGS sequence"/>
</dbReference>
<evidence type="ECO:0000256" key="4">
    <source>
        <dbReference type="PROSITE-ProRule" id="PRU00834"/>
    </source>
</evidence>
<dbReference type="PROSITE" id="PS51501">
    <property type="entry name" value="ZF_DNL"/>
    <property type="match status" value="1"/>
</dbReference>
<keyword evidence="8" id="KW-1185">Reference proteome</keyword>
<evidence type="ECO:0000313" key="7">
    <source>
        <dbReference type="EMBL" id="KAH0960893.1"/>
    </source>
</evidence>
<proteinExistence type="predicted"/>
<evidence type="ECO:0000256" key="2">
    <source>
        <dbReference type="ARBA" id="ARBA00022771"/>
    </source>
</evidence>
<dbReference type="PANTHER" id="PTHR20922">
    <property type="entry name" value="DNL-TYPE ZINC FINGER PROTEIN"/>
    <property type="match status" value="1"/>
</dbReference>
<organism evidence="7 8">
    <name type="scientific">Hirsutella rhossiliensis</name>
    <dbReference type="NCBI Taxonomy" id="111463"/>
    <lineage>
        <taxon>Eukaryota</taxon>
        <taxon>Fungi</taxon>
        <taxon>Dikarya</taxon>
        <taxon>Ascomycota</taxon>
        <taxon>Pezizomycotina</taxon>
        <taxon>Sordariomycetes</taxon>
        <taxon>Hypocreomycetidae</taxon>
        <taxon>Hypocreales</taxon>
        <taxon>Ophiocordycipitaceae</taxon>
        <taxon>Hirsutella</taxon>
    </lineage>
</organism>
<evidence type="ECO:0000256" key="3">
    <source>
        <dbReference type="ARBA" id="ARBA00022833"/>
    </source>
</evidence>
<dbReference type="Pfam" id="PF05180">
    <property type="entry name" value="zf-DNL"/>
    <property type="match status" value="1"/>
</dbReference>
<evidence type="ECO:0000256" key="1">
    <source>
        <dbReference type="ARBA" id="ARBA00022723"/>
    </source>
</evidence>
<dbReference type="GO" id="GO:0051087">
    <property type="term" value="F:protein-folding chaperone binding"/>
    <property type="evidence" value="ECO:0007669"/>
    <property type="project" value="TreeGrafter"/>
</dbReference>
<feature type="compositionally biased region" description="Acidic residues" evidence="5">
    <location>
        <begin position="175"/>
        <end position="187"/>
    </location>
</feature>
<keyword evidence="2 4" id="KW-0863">Zinc-finger</keyword>
<sequence>MASNAAAVIPSLLSRLSQPARPWALRASQFTPKGAASSWTTRGFAPSHVRFAHAIPRPAQPKGPSVQLKPQHEAEAIVSGQAPDSESGRPAIPRHAHRQAAYYQLSFTCVPCGHRSHHNISKQGYHTGSILITCPGCRDRHVISDHLEIFGDRKITVEDLMRERGRLVKRGSLGEDGDVEFWPDEPPEQSTKETSERLTGDSREARDS</sequence>
<feature type="region of interest" description="Disordered" evidence="5">
    <location>
        <begin position="173"/>
        <end position="208"/>
    </location>
</feature>
<accession>A0A9P8MS22</accession>
<dbReference type="GO" id="GO:0006457">
    <property type="term" value="P:protein folding"/>
    <property type="evidence" value="ECO:0007669"/>
    <property type="project" value="TreeGrafter"/>
</dbReference>
<dbReference type="RefSeq" id="XP_044718406.1">
    <property type="nucleotide sequence ID" value="XM_044866517.1"/>
</dbReference>
<feature type="domain" description="DNL-type" evidence="6">
    <location>
        <begin position="98"/>
        <end position="193"/>
    </location>
</feature>
<protein>
    <submittedName>
        <fullName evidence="7">DNL zinc finger domain-containing protein</fullName>
    </submittedName>
</protein>
<evidence type="ECO:0000259" key="6">
    <source>
        <dbReference type="PROSITE" id="PS51501"/>
    </source>
</evidence>
<evidence type="ECO:0000313" key="8">
    <source>
        <dbReference type="Proteomes" id="UP000824596"/>
    </source>
</evidence>
<dbReference type="OrthoDB" id="512667at2759"/>
<feature type="compositionally biased region" description="Basic and acidic residues" evidence="5">
    <location>
        <begin position="190"/>
        <end position="208"/>
    </location>
</feature>
<reference evidence="7" key="1">
    <citation type="submission" date="2021-09" db="EMBL/GenBank/DDBJ databases">
        <title>A high-quality genome of the endoparasitic fungus Hirsutella rhossiliensis with a comparison of Hirsutella genomes reveals transposable elements contributing to genome size variation.</title>
        <authorList>
            <person name="Lin R."/>
            <person name="Jiao Y."/>
            <person name="Sun X."/>
            <person name="Ling J."/>
            <person name="Xie B."/>
            <person name="Cheng X."/>
        </authorList>
    </citation>
    <scope>NUCLEOTIDE SEQUENCE</scope>
    <source>
        <strain evidence="7">HR02</strain>
    </source>
</reference>
<dbReference type="GO" id="GO:0050821">
    <property type="term" value="P:protein stabilization"/>
    <property type="evidence" value="ECO:0007669"/>
    <property type="project" value="TreeGrafter"/>
</dbReference>
<keyword evidence="3" id="KW-0862">Zinc</keyword>
<name>A0A9P8MS22_9HYPO</name>
<dbReference type="GO" id="GO:0008270">
    <property type="term" value="F:zinc ion binding"/>
    <property type="evidence" value="ECO:0007669"/>
    <property type="project" value="UniProtKB-KW"/>
</dbReference>
<dbReference type="GeneID" id="68357175"/>
<dbReference type="EMBL" id="JAIZPD010000009">
    <property type="protein sequence ID" value="KAH0960893.1"/>
    <property type="molecule type" value="Genomic_DNA"/>
</dbReference>
<gene>
    <name evidence="7" type="ORF">HRG_08046</name>
</gene>